<sequence>MKSLRFAIVILIVMLLAAHVDAKVKVKSLCGVHYPSDARIEWQCRKLKWTDTPEKLFGEQWQDVLRFNRLDRRHFIGNISIKVPKRMEDIKDFTPLPATYPDAAEEEKFILLDQSEMFLGAYEYGELVFSFPAAVGIAGHRVPNGEFRIDAADRKHISNLYTIEEIGRRYPMHYALRFYVDKRAKGWTSYFIHGRDIPGYPASHGCIGLYDEEMQLEYYGAYDRKVNRPYYHELKPPFLEGAKKLYLWVIGSRHDPGGFHKISNGPRMLIVGTPPL</sequence>
<evidence type="ECO:0000256" key="6">
    <source>
        <dbReference type="ARBA" id="ARBA00023316"/>
    </source>
</evidence>
<dbReference type="GO" id="GO:0071555">
    <property type="term" value="P:cell wall organization"/>
    <property type="evidence" value="ECO:0007669"/>
    <property type="project" value="UniProtKB-UniRule"/>
</dbReference>
<keyword evidence="5 7" id="KW-0573">Peptidoglycan synthesis</keyword>
<dbReference type="InterPro" id="IPR005490">
    <property type="entry name" value="LD_TPept_cat_dom"/>
</dbReference>
<dbReference type="GO" id="GO:0005576">
    <property type="term" value="C:extracellular region"/>
    <property type="evidence" value="ECO:0007669"/>
    <property type="project" value="TreeGrafter"/>
</dbReference>
<evidence type="ECO:0000313" key="10">
    <source>
        <dbReference type="Proteomes" id="UP000006695"/>
    </source>
</evidence>
<dbReference type="GO" id="GO:0008360">
    <property type="term" value="P:regulation of cell shape"/>
    <property type="evidence" value="ECO:0007669"/>
    <property type="project" value="UniProtKB-UniRule"/>
</dbReference>
<reference evidence="9 10" key="1">
    <citation type="submission" date="2007-05" db="EMBL/GenBank/DDBJ databases">
        <title>Complete sequence of Geobacter uraniireducens Rf4.</title>
        <authorList>
            <consortium name="US DOE Joint Genome Institute"/>
            <person name="Copeland A."/>
            <person name="Lucas S."/>
            <person name="Lapidus A."/>
            <person name="Barry K."/>
            <person name="Detter J.C."/>
            <person name="Glavina del Rio T."/>
            <person name="Hammon N."/>
            <person name="Israni S."/>
            <person name="Dalin E."/>
            <person name="Tice H."/>
            <person name="Pitluck S."/>
            <person name="Chertkov O."/>
            <person name="Brettin T."/>
            <person name="Bruce D."/>
            <person name="Han C."/>
            <person name="Schmutz J."/>
            <person name="Larimer F."/>
            <person name="Land M."/>
            <person name="Hauser L."/>
            <person name="Kyrpides N."/>
            <person name="Mikhailova N."/>
            <person name="Shelobolina E."/>
            <person name="Aklujkar M."/>
            <person name="Lovley D."/>
            <person name="Richardson P."/>
        </authorList>
    </citation>
    <scope>NUCLEOTIDE SEQUENCE [LARGE SCALE GENOMIC DNA]</scope>
    <source>
        <strain evidence="9 10">Rf4</strain>
    </source>
</reference>
<dbReference type="PANTHER" id="PTHR30582">
    <property type="entry name" value="L,D-TRANSPEPTIDASE"/>
    <property type="match status" value="1"/>
</dbReference>
<evidence type="ECO:0000256" key="3">
    <source>
        <dbReference type="ARBA" id="ARBA00022679"/>
    </source>
</evidence>
<dbReference type="Pfam" id="PF03734">
    <property type="entry name" value="YkuD"/>
    <property type="match status" value="1"/>
</dbReference>
<feature type="active site" description="Proton donor/acceptor" evidence="7">
    <location>
        <position position="193"/>
    </location>
</feature>
<dbReference type="InterPro" id="IPR038063">
    <property type="entry name" value="Transpep_catalytic_dom"/>
</dbReference>
<evidence type="ECO:0000259" key="8">
    <source>
        <dbReference type="PROSITE" id="PS52029"/>
    </source>
</evidence>
<feature type="active site" description="Nucleophile" evidence="7">
    <location>
        <position position="206"/>
    </location>
</feature>
<name>A5G9Z2_GEOUR</name>
<dbReference type="GO" id="GO:0016740">
    <property type="term" value="F:transferase activity"/>
    <property type="evidence" value="ECO:0007669"/>
    <property type="project" value="UniProtKB-KW"/>
</dbReference>
<keyword evidence="10" id="KW-1185">Reference proteome</keyword>
<dbReference type="OrthoDB" id="9786799at2"/>
<proteinExistence type="inferred from homology"/>
<keyword evidence="3" id="KW-0808">Transferase</keyword>
<feature type="domain" description="L,D-TPase catalytic" evidence="8">
    <location>
        <begin position="108"/>
        <end position="231"/>
    </location>
</feature>
<dbReference type="PROSITE" id="PS52029">
    <property type="entry name" value="LD_TPASE"/>
    <property type="match status" value="1"/>
</dbReference>
<dbReference type="RefSeq" id="WP_011938319.1">
    <property type="nucleotide sequence ID" value="NC_009483.1"/>
</dbReference>
<evidence type="ECO:0000256" key="4">
    <source>
        <dbReference type="ARBA" id="ARBA00022960"/>
    </source>
</evidence>
<keyword evidence="4 7" id="KW-0133">Cell shape</keyword>
<dbReference type="EMBL" id="CP000698">
    <property type="protein sequence ID" value="ABQ25603.1"/>
    <property type="molecule type" value="Genomic_DNA"/>
</dbReference>
<dbReference type="Gene3D" id="2.40.440.10">
    <property type="entry name" value="L,D-transpeptidase catalytic domain-like"/>
    <property type="match status" value="1"/>
</dbReference>
<evidence type="ECO:0000256" key="7">
    <source>
        <dbReference type="PROSITE-ProRule" id="PRU01373"/>
    </source>
</evidence>
<dbReference type="InterPro" id="IPR050979">
    <property type="entry name" value="LD-transpeptidase"/>
</dbReference>
<dbReference type="KEGG" id="gur:Gura_1402"/>
<comment type="pathway">
    <text evidence="1 7">Cell wall biogenesis; peptidoglycan biosynthesis.</text>
</comment>
<evidence type="ECO:0000256" key="5">
    <source>
        <dbReference type="ARBA" id="ARBA00022984"/>
    </source>
</evidence>
<gene>
    <name evidence="9" type="ordered locus">Gura_1402</name>
</gene>
<accession>A5G9Z2</accession>
<keyword evidence="6 7" id="KW-0961">Cell wall biogenesis/degradation</keyword>
<evidence type="ECO:0000256" key="1">
    <source>
        <dbReference type="ARBA" id="ARBA00004752"/>
    </source>
</evidence>
<evidence type="ECO:0000256" key="2">
    <source>
        <dbReference type="ARBA" id="ARBA00005992"/>
    </source>
</evidence>
<dbReference type="STRING" id="351605.Gura_1402"/>
<dbReference type="Proteomes" id="UP000006695">
    <property type="component" value="Chromosome"/>
</dbReference>
<dbReference type="SUPFAM" id="SSF141523">
    <property type="entry name" value="L,D-transpeptidase catalytic domain-like"/>
    <property type="match status" value="1"/>
</dbReference>
<dbReference type="AlphaFoldDB" id="A5G9Z2"/>
<dbReference type="UniPathway" id="UPA00219"/>
<organism evidence="9 10">
    <name type="scientific">Geotalea uraniireducens (strain Rf4)</name>
    <name type="common">Geobacter uraniireducens</name>
    <dbReference type="NCBI Taxonomy" id="351605"/>
    <lineage>
        <taxon>Bacteria</taxon>
        <taxon>Pseudomonadati</taxon>
        <taxon>Thermodesulfobacteriota</taxon>
        <taxon>Desulfuromonadia</taxon>
        <taxon>Geobacterales</taxon>
        <taxon>Geobacteraceae</taxon>
        <taxon>Geotalea</taxon>
    </lineage>
</organism>
<dbReference type="PANTHER" id="PTHR30582:SF2">
    <property type="entry name" value="L,D-TRANSPEPTIDASE YCIB-RELATED"/>
    <property type="match status" value="1"/>
</dbReference>
<dbReference type="GO" id="GO:0018104">
    <property type="term" value="P:peptidoglycan-protein cross-linking"/>
    <property type="evidence" value="ECO:0007669"/>
    <property type="project" value="TreeGrafter"/>
</dbReference>
<dbReference type="GO" id="GO:0071972">
    <property type="term" value="F:peptidoglycan L,D-transpeptidase activity"/>
    <property type="evidence" value="ECO:0007669"/>
    <property type="project" value="TreeGrafter"/>
</dbReference>
<protein>
    <recommendedName>
        <fullName evidence="8">L,D-TPase catalytic domain-containing protein</fullName>
    </recommendedName>
</protein>
<comment type="similarity">
    <text evidence="2">Belongs to the YkuD family.</text>
</comment>
<evidence type="ECO:0000313" key="9">
    <source>
        <dbReference type="EMBL" id="ABQ25603.1"/>
    </source>
</evidence>
<dbReference type="CDD" id="cd16913">
    <property type="entry name" value="YkuD_like"/>
    <property type="match status" value="1"/>
</dbReference>
<dbReference type="HOGENOM" id="CLU_972402_0_0_7"/>